<name>A0A2V4AKD7_9PSEU</name>
<dbReference type="Proteomes" id="UP000249915">
    <property type="component" value="Unassembled WGS sequence"/>
</dbReference>
<evidence type="ECO:0000259" key="4">
    <source>
        <dbReference type="PROSITE" id="PS51078"/>
    </source>
</evidence>
<keyword evidence="3" id="KW-0804">Transcription</keyword>
<dbReference type="GO" id="GO:0003677">
    <property type="term" value="F:DNA binding"/>
    <property type="evidence" value="ECO:0007669"/>
    <property type="project" value="UniProtKB-KW"/>
</dbReference>
<evidence type="ECO:0000256" key="1">
    <source>
        <dbReference type="ARBA" id="ARBA00023015"/>
    </source>
</evidence>
<dbReference type="Pfam" id="PF01614">
    <property type="entry name" value="IclR_C"/>
    <property type="match status" value="1"/>
</dbReference>
<dbReference type="GO" id="GO:0003700">
    <property type="term" value="F:DNA-binding transcription factor activity"/>
    <property type="evidence" value="ECO:0007669"/>
    <property type="project" value="TreeGrafter"/>
</dbReference>
<evidence type="ECO:0000256" key="2">
    <source>
        <dbReference type="ARBA" id="ARBA00023125"/>
    </source>
</evidence>
<dbReference type="AlphaFoldDB" id="A0A2V4AKD7"/>
<dbReference type="Gene3D" id="1.10.10.10">
    <property type="entry name" value="Winged helix-like DNA-binding domain superfamily/Winged helix DNA-binding domain"/>
    <property type="match status" value="1"/>
</dbReference>
<dbReference type="InterPro" id="IPR036390">
    <property type="entry name" value="WH_DNA-bd_sf"/>
</dbReference>
<dbReference type="PANTHER" id="PTHR30136:SF24">
    <property type="entry name" value="HTH-TYPE TRANSCRIPTIONAL REPRESSOR ALLR"/>
    <property type="match status" value="1"/>
</dbReference>
<dbReference type="SUPFAM" id="SSF55781">
    <property type="entry name" value="GAF domain-like"/>
    <property type="match status" value="1"/>
</dbReference>
<dbReference type="SUPFAM" id="SSF46785">
    <property type="entry name" value="Winged helix' DNA-binding domain"/>
    <property type="match status" value="1"/>
</dbReference>
<proteinExistence type="predicted"/>
<dbReference type="PROSITE" id="PS51078">
    <property type="entry name" value="ICLR_ED"/>
    <property type="match status" value="1"/>
</dbReference>
<dbReference type="GO" id="GO:0045892">
    <property type="term" value="P:negative regulation of DNA-templated transcription"/>
    <property type="evidence" value="ECO:0007669"/>
    <property type="project" value="TreeGrafter"/>
</dbReference>
<dbReference type="InterPro" id="IPR014757">
    <property type="entry name" value="Tscrpt_reg_IclR_C"/>
</dbReference>
<keyword evidence="1" id="KW-0805">Transcription regulation</keyword>
<dbReference type="InterPro" id="IPR036388">
    <property type="entry name" value="WH-like_DNA-bd_sf"/>
</dbReference>
<evidence type="ECO:0000313" key="6">
    <source>
        <dbReference type="Proteomes" id="UP000249915"/>
    </source>
</evidence>
<protein>
    <recommendedName>
        <fullName evidence="4">IclR-ED domain-containing protein</fullName>
    </recommendedName>
</protein>
<dbReference type="PANTHER" id="PTHR30136">
    <property type="entry name" value="HELIX-TURN-HELIX TRANSCRIPTIONAL REGULATOR, ICLR FAMILY"/>
    <property type="match status" value="1"/>
</dbReference>
<accession>A0A2V4AKD7</accession>
<keyword evidence="6" id="KW-1185">Reference proteome</keyword>
<evidence type="ECO:0000313" key="5">
    <source>
        <dbReference type="EMBL" id="PXY19656.1"/>
    </source>
</evidence>
<keyword evidence="2" id="KW-0238">DNA-binding</keyword>
<sequence length="237" mass="25886">MEEVAARQPVGVSDLARALGLPKTTVQRAIMSLAEGGWLRTTGTEVTRWRISHRALSVGLAGIRGSGLDEIAHEEMRKVRDQTSESVHLAVRDGDDVVIVSRLDGTRSVRTYLELGTRAPLYVSSSGRAILASVADESDVERVLSHGVRRWTDRSLSDVAALRSELQRTRERGYALNAGEWREGIGGIGVAILDRRRRPQAALSISMPLSRYEQADLPGLAELLTEAAQRIGQLGEI</sequence>
<feature type="domain" description="IclR-ED" evidence="4">
    <location>
        <begin position="54"/>
        <end position="237"/>
    </location>
</feature>
<evidence type="ECO:0000256" key="3">
    <source>
        <dbReference type="ARBA" id="ARBA00023163"/>
    </source>
</evidence>
<comment type="caution">
    <text evidence="5">The sequence shown here is derived from an EMBL/GenBank/DDBJ whole genome shotgun (WGS) entry which is preliminary data.</text>
</comment>
<dbReference type="InterPro" id="IPR029016">
    <property type="entry name" value="GAF-like_dom_sf"/>
</dbReference>
<dbReference type="InterPro" id="IPR050707">
    <property type="entry name" value="HTH_MetabolicPath_Reg"/>
</dbReference>
<reference evidence="5 6" key="1">
    <citation type="submission" date="2016-07" db="EMBL/GenBank/DDBJ databases">
        <title>Draft genome sequence of Prauserella muralis DSM 45305, isolated from a mould-covered wall in an indoor environment.</title>
        <authorList>
            <person name="Ruckert C."/>
            <person name="Albersmeier A."/>
            <person name="Jiang C.-L."/>
            <person name="Jiang Y."/>
            <person name="Kalinowski J."/>
            <person name="Schneider O."/>
            <person name="Winkler A."/>
            <person name="Zotchev S.B."/>
        </authorList>
    </citation>
    <scope>NUCLEOTIDE SEQUENCE [LARGE SCALE GENOMIC DNA]</scope>
    <source>
        <strain evidence="5 6">DSM 45305</strain>
    </source>
</reference>
<dbReference type="InterPro" id="IPR005471">
    <property type="entry name" value="Tscrpt_reg_IclR_N"/>
</dbReference>
<organism evidence="5 6">
    <name type="scientific">Prauserella muralis</name>
    <dbReference type="NCBI Taxonomy" id="588067"/>
    <lineage>
        <taxon>Bacteria</taxon>
        <taxon>Bacillati</taxon>
        <taxon>Actinomycetota</taxon>
        <taxon>Actinomycetes</taxon>
        <taxon>Pseudonocardiales</taxon>
        <taxon>Pseudonocardiaceae</taxon>
        <taxon>Prauserella</taxon>
    </lineage>
</organism>
<gene>
    <name evidence="5" type="ORF">BAY60_29365</name>
</gene>
<dbReference type="Pfam" id="PF09339">
    <property type="entry name" value="HTH_IclR"/>
    <property type="match status" value="1"/>
</dbReference>
<dbReference type="EMBL" id="MASW01000007">
    <property type="protein sequence ID" value="PXY19656.1"/>
    <property type="molecule type" value="Genomic_DNA"/>
</dbReference>
<dbReference type="Gene3D" id="3.30.450.40">
    <property type="match status" value="1"/>
</dbReference>